<keyword evidence="8 11" id="KW-0456">Lyase</keyword>
<evidence type="ECO:0000256" key="4">
    <source>
        <dbReference type="ARBA" id="ARBA00011152"/>
    </source>
</evidence>
<dbReference type="FunFam" id="3.20.20.70:FF:000006">
    <property type="entry name" value="Imidazole glycerol phosphate synthase subunit HisF"/>
    <property type="match status" value="1"/>
</dbReference>
<comment type="caution">
    <text evidence="13">The sequence shown here is derived from an EMBL/GenBank/DDBJ whole genome shotgun (WGS) entry which is preliminary data.</text>
</comment>
<accession>A0A3N4GQR5</accession>
<dbReference type="GO" id="GO:0016829">
    <property type="term" value="F:lyase activity"/>
    <property type="evidence" value="ECO:0007669"/>
    <property type="project" value="UniProtKB-KW"/>
</dbReference>
<dbReference type="GO" id="GO:0005737">
    <property type="term" value="C:cytoplasm"/>
    <property type="evidence" value="ECO:0007669"/>
    <property type="project" value="UniProtKB-SubCell"/>
</dbReference>
<feature type="active site" evidence="11">
    <location>
        <position position="131"/>
    </location>
</feature>
<evidence type="ECO:0000256" key="8">
    <source>
        <dbReference type="ARBA" id="ARBA00023239"/>
    </source>
</evidence>
<evidence type="ECO:0000313" key="13">
    <source>
        <dbReference type="EMBL" id="RPA63508.1"/>
    </source>
</evidence>
<dbReference type="HAMAP" id="MF_01013">
    <property type="entry name" value="HisF"/>
    <property type="match status" value="1"/>
</dbReference>
<keyword evidence="14" id="KW-1185">Reference proteome</keyword>
<dbReference type="Gene3D" id="3.20.20.70">
    <property type="entry name" value="Aldolase class I"/>
    <property type="match status" value="1"/>
</dbReference>
<evidence type="ECO:0000256" key="2">
    <source>
        <dbReference type="ARBA" id="ARBA00005091"/>
    </source>
</evidence>
<protein>
    <recommendedName>
        <fullName evidence="11">Imidazole glycerol phosphate synthase subunit HisF</fullName>
        <ecNumber evidence="11">4.3.2.10</ecNumber>
    </recommendedName>
    <alternativeName>
        <fullName evidence="11">IGP synthase cyclase subunit</fullName>
    </alternativeName>
    <alternativeName>
        <fullName evidence="11">IGP synthase subunit HisF</fullName>
    </alternativeName>
    <alternativeName>
        <fullName evidence="11">ImGP synthase subunit HisF</fullName>
        <shortName evidence="11">IGPS subunit HisF</shortName>
    </alternativeName>
</protein>
<evidence type="ECO:0000313" key="14">
    <source>
        <dbReference type="Proteomes" id="UP000267536"/>
    </source>
</evidence>
<dbReference type="InterPro" id="IPR013785">
    <property type="entry name" value="Aldolase_TIM"/>
</dbReference>
<dbReference type="OrthoDB" id="9781903at2"/>
<dbReference type="UniPathway" id="UPA00031">
    <property type="reaction ID" value="UER00010"/>
</dbReference>
<dbReference type="PANTHER" id="PTHR21235:SF2">
    <property type="entry name" value="IMIDAZOLE GLYCEROL PHOSPHATE SYNTHASE HISHF"/>
    <property type="match status" value="1"/>
</dbReference>
<comment type="similarity">
    <text evidence="3 11 12">Belongs to the HisA/HisF family.</text>
</comment>
<dbReference type="GO" id="GO:0000107">
    <property type="term" value="F:imidazoleglycerol-phosphate synthase activity"/>
    <property type="evidence" value="ECO:0007669"/>
    <property type="project" value="UniProtKB-UniRule"/>
</dbReference>
<dbReference type="GO" id="GO:0000105">
    <property type="term" value="P:L-histidine biosynthetic process"/>
    <property type="evidence" value="ECO:0007669"/>
    <property type="project" value="UniProtKB-UniRule"/>
</dbReference>
<dbReference type="Proteomes" id="UP000267536">
    <property type="component" value="Unassembled WGS sequence"/>
</dbReference>
<reference evidence="13 14" key="1">
    <citation type="submission" date="2018-11" db="EMBL/GenBank/DDBJ databases">
        <title>Draft genome sequence of Gordonia sp. RS15-1S isolated from rice stems.</title>
        <authorList>
            <person name="Muangham S."/>
        </authorList>
    </citation>
    <scope>NUCLEOTIDE SEQUENCE [LARGE SCALE GENOMIC DNA]</scope>
    <source>
        <strain evidence="13 14">RS15-1S</strain>
    </source>
</reference>
<evidence type="ECO:0000256" key="10">
    <source>
        <dbReference type="ARBA" id="ARBA00047838"/>
    </source>
</evidence>
<dbReference type="AlphaFoldDB" id="A0A3N4GQR5"/>
<name>A0A3N4GQR5_9ACTN</name>
<dbReference type="NCBIfam" id="TIGR00735">
    <property type="entry name" value="hisF"/>
    <property type="match status" value="1"/>
</dbReference>
<dbReference type="InterPro" id="IPR004651">
    <property type="entry name" value="HisF"/>
</dbReference>
<dbReference type="InterPro" id="IPR006062">
    <property type="entry name" value="His_biosynth"/>
</dbReference>
<keyword evidence="5 11" id="KW-0963">Cytoplasm</keyword>
<gene>
    <name evidence="11 13" type="primary">hisF</name>
    <name evidence="13" type="ORF">EF294_08410</name>
</gene>
<evidence type="ECO:0000256" key="3">
    <source>
        <dbReference type="ARBA" id="ARBA00009667"/>
    </source>
</evidence>
<comment type="subunit">
    <text evidence="4 11">Heterodimer of HisH and HisF.</text>
</comment>
<feature type="active site" evidence="11">
    <location>
        <position position="12"/>
    </location>
</feature>
<dbReference type="InterPro" id="IPR011060">
    <property type="entry name" value="RibuloseP-bd_barrel"/>
</dbReference>
<dbReference type="InterPro" id="IPR050064">
    <property type="entry name" value="IGPS_HisA/HisF"/>
</dbReference>
<dbReference type="CDD" id="cd04731">
    <property type="entry name" value="HisF"/>
    <property type="match status" value="1"/>
</dbReference>
<evidence type="ECO:0000256" key="11">
    <source>
        <dbReference type="HAMAP-Rule" id="MF_01013"/>
    </source>
</evidence>
<keyword evidence="7 11" id="KW-0368">Histidine biosynthesis</keyword>
<dbReference type="EMBL" id="RKMH01000005">
    <property type="protein sequence ID" value="RPA63508.1"/>
    <property type="molecule type" value="Genomic_DNA"/>
</dbReference>
<comment type="subcellular location">
    <subcellularLocation>
        <location evidence="1 11">Cytoplasm</location>
    </subcellularLocation>
</comment>
<keyword evidence="6 11" id="KW-0028">Amino-acid biosynthesis</keyword>
<evidence type="ECO:0000256" key="7">
    <source>
        <dbReference type="ARBA" id="ARBA00023102"/>
    </source>
</evidence>
<evidence type="ECO:0000256" key="12">
    <source>
        <dbReference type="RuleBase" id="RU003657"/>
    </source>
</evidence>
<evidence type="ECO:0000256" key="9">
    <source>
        <dbReference type="ARBA" id="ARBA00025475"/>
    </source>
</evidence>
<evidence type="ECO:0000256" key="6">
    <source>
        <dbReference type="ARBA" id="ARBA00022605"/>
    </source>
</evidence>
<comment type="function">
    <text evidence="9 11">IGPS catalyzes the conversion of PRFAR and glutamine to IGP, AICAR and glutamate. The HisF subunit catalyzes the cyclization activity that produces IGP and AICAR from PRFAR using the ammonia provided by the HisH subunit.</text>
</comment>
<proteinExistence type="inferred from homology"/>
<dbReference type="PANTHER" id="PTHR21235">
    <property type="entry name" value="IMIDAZOLE GLYCEROL PHOSPHATE SYNTHASE SUBUNIT HISF/H IGP SYNTHASE SUBUNIT HISF/H"/>
    <property type="match status" value="1"/>
</dbReference>
<comment type="pathway">
    <text evidence="2 11">Amino-acid biosynthesis; L-histidine biosynthesis; L-histidine from 5-phospho-alpha-D-ribose 1-diphosphate: step 5/9.</text>
</comment>
<dbReference type="EC" id="4.3.2.10" evidence="11"/>
<comment type="catalytic activity">
    <reaction evidence="10 11">
        <text>5-[(5-phospho-1-deoxy-D-ribulos-1-ylimino)methylamino]-1-(5-phospho-beta-D-ribosyl)imidazole-4-carboxamide + L-glutamine = D-erythro-1-(imidazol-4-yl)glycerol 3-phosphate + 5-amino-1-(5-phospho-beta-D-ribosyl)imidazole-4-carboxamide + L-glutamate + H(+)</text>
        <dbReference type="Rhea" id="RHEA:24793"/>
        <dbReference type="ChEBI" id="CHEBI:15378"/>
        <dbReference type="ChEBI" id="CHEBI:29985"/>
        <dbReference type="ChEBI" id="CHEBI:58278"/>
        <dbReference type="ChEBI" id="CHEBI:58359"/>
        <dbReference type="ChEBI" id="CHEBI:58475"/>
        <dbReference type="ChEBI" id="CHEBI:58525"/>
        <dbReference type="EC" id="4.3.2.10"/>
    </reaction>
</comment>
<organism evidence="13 14">
    <name type="scientific">Gordonia oryzae</name>
    <dbReference type="NCBI Taxonomy" id="2487349"/>
    <lineage>
        <taxon>Bacteria</taxon>
        <taxon>Bacillati</taxon>
        <taxon>Actinomycetota</taxon>
        <taxon>Actinomycetes</taxon>
        <taxon>Mycobacteriales</taxon>
        <taxon>Gordoniaceae</taxon>
        <taxon>Gordonia</taxon>
    </lineage>
</organism>
<dbReference type="SUPFAM" id="SSF51366">
    <property type="entry name" value="Ribulose-phoshate binding barrel"/>
    <property type="match status" value="1"/>
</dbReference>
<dbReference type="Pfam" id="PF00977">
    <property type="entry name" value="His_biosynth"/>
    <property type="match status" value="1"/>
</dbReference>
<sequence length="295" mass="30969">MTLAVRVIPCLDVDNGRVVKGVNFANLRDAGDPVELAARYDAEGADELTFLDVTASSSGRATMIEVVGRTAEQIFIPLTVGGGIRTVADVDTMLRAGADKVSVNTAAIARPEVLEEMSRRFGSQCIVLSVDARTVPDGEQPTPSGWEVTTHGGRRGTGVDAVEWARRGQELGVGEILLNSMDADGTKQGFDLRMLTAVRAAVEVPVIASGGAGAVEHFAPAVAAGADAVLAASVFHFGQLTIGEVKVSMAAAGITVRNARDTTVRNARDTTVRNARDTTVRNARDTTVRNAPMEV</sequence>
<dbReference type="RefSeq" id="WP_123928064.1">
    <property type="nucleotide sequence ID" value="NZ_RKMH01000005.1"/>
</dbReference>
<evidence type="ECO:0000256" key="5">
    <source>
        <dbReference type="ARBA" id="ARBA00022490"/>
    </source>
</evidence>
<evidence type="ECO:0000256" key="1">
    <source>
        <dbReference type="ARBA" id="ARBA00004496"/>
    </source>
</evidence>